<gene>
    <name evidence="3" type="ORF">BPAG_LOCUS2934</name>
</gene>
<protein>
    <submittedName>
        <fullName evidence="5">Zf-C2HC5 domain-containing protein</fullName>
    </submittedName>
</protein>
<dbReference type="GO" id="GO:0005634">
    <property type="term" value="C:nucleus"/>
    <property type="evidence" value="ECO:0007669"/>
    <property type="project" value="InterPro"/>
</dbReference>
<dbReference type="GO" id="GO:0045893">
    <property type="term" value="P:positive regulation of DNA-templated transcription"/>
    <property type="evidence" value="ECO:0007669"/>
    <property type="project" value="TreeGrafter"/>
</dbReference>
<evidence type="ECO:0000313" key="3">
    <source>
        <dbReference type="EMBL" id="VDN84120.1"/>
    </source>
</evidence>
<organism evidence="5">
    <name type="scientific">Brugia pahangi</name>
    <name type="common">Filarial nematode worm</name>
    <dbReference type="NCBI Taxonomy" id="6280"/>
    <lineage>
        <taxon>Eukaryota</taxon>
        <taxon>Metazoa</taxon>
        <taxon>Ecdysozoa</taxon>
        <taxon>Nematoda</taxon>
        <taxon>Chromadorea</taxon>
        <taxon>Rhabditida</taxon>
        <taxon>Spirurina</taxon>
        <taxon>Spiruromorpha</taxon>
        <taxon>Filarioidea</taxon>
        <taxon>Onchocercidae</taxon>
        <taxon>Brugia</taxon>
    </lineage>
</organism>
<dbReference type="GO" id="GO:0072344">
    <property type="term" value="P:rescue of stalled ribosome"/>
    <property type="evidence" value="ECO:0007669"/>
    <property type="project" value="InterPro"/>
</dbReference>
<feature type="domain" description="TRIP4/RQT4 C2HC5-type zinc finger" evidence="1">
    <location>
        <begin position="46"/>
        <end position="90"/>
    </location>
</feature>
<feature type="domain" description="Activating signal cointegrator 1 third" evidence="2">
    <location>
        <begin position="157"/>
        <end position="201"/>
    </location>
</feature>
<evidence type="ECO:0000313" key="5">
    <source>
        <dbReference type="WBParaSite" id="BPAG_0000296401-mRNA-1"/>
    </source>
</evidence>
<keyword evidence="4" id="KW-1185">Reference proteome</keyword>
<dbReference type="GO" id="GO:0008270">
    <property type="term" value="F:zinc ion binding"/>
    <property type="evidence" value="ECO:0007669"/>
    <property type="project" value="InterPro"/>
</dbReference>
<reference evidence="3 4" key="2">
    <citation type="submission" date="2018-11" db="EMBL/GenBank/DDBJ databases">
        <authorList>
            <consortium name="Pathogen Informatics"/>
        </authorList>
    </citation>
    <scope>NUCLEOTIDE SEQUENCE [LARGE SCALE GENOMIC DNA]</scope>
</reference>
<accession>A0A0N4T434</accession>
<dbReference type="InterPro" id="IPR009349">
    <property type="entry name" value="TRIP4/RQT4_C2HC5_Znf"/>
</dbReference>
<dbReference type="GO" id="GO:0180022">
    <property type="term" value="C:RQC-trigger complex"/>
    <property type="evidence" value="ECO:0007669"/>
    <property type="project" value="InterPro"/>
</dbReference>
<dbReference type="InterPro" id="IPR039128">
    <property type="entry name" value="TRIP4-like"/>
</dbReference>
<proteinExistence type="predicted"/>
<dbReference type="PANTHER" id="PTHR12963">
    <property type="entry name" value="THYROID RECEPTOR INTERACTING PROTEIN RELATED"/>
    <property type="match status" value="1"/>
</dbReference>
<evidence type="ECO:0000313" key="4">
    <source>
        <dbReference type="Proteomes" id="UP000278627"/>
    </source>
</evidence>
<dbReference type="InterPro" id="IPR056993">
    <property type="entry name" value="TRIP4_3rd_dom"/>
</dbReference>
<evidence type="ECO:0000259" key="1">
    <source>
        <dbReference type="Pfam" id="PF06221"/>
    </source>
</evidence>
<dbReference type="Pfam" id="PF23134">
    <property type="entry name" value="TRIP4_3rd"/>
    <property type="match status" value="1"/>
</dbReference>
<sequence>MNHSNHSLKSLAASLNEIHSQQQKPSISVTFKNNNLASKLRSGRHCCDCQARMHNLIRNCLSCGRIVCEQEGSGPCMFCGELVCTREERELLNRQQSRKSVELYYRLMGCRDQKTVDGGVFSSASVGSALAEAEQYKNKLLAADSNAEMKTRIHDLESDYYNMENNIYLTKAEREAIMARKEELKELRIRQRRAFTVDFDLEKTSVYEVREKYEDIHDPVIESILLSSKRRQQAEASKPMAKWASDGFVLKYKRRNKREANHQQDSGNEGDIEDGAFMMLNDEMIYTEVARKGYSIGIVQPLATLLAFGFRRFIILPCLLYYISQKDLRANVSLNLTMTDICIWREKERQRERLCRHLPWNEVVDIRGPILIASKSKTASKNEINREISRWHSFSNNSMEKYNLPSEFPSGAIVGRALLTDCLSMEEYGEKYSNKECIDTEGSYVLIFDVFEPLLIPIPHIPVSNIYQVDKQLLTAIKQILEPISFFLSGFY</sequence>
<dbReference type="AlphaFoldDB" id="A0A0N4T434"/>
<dbReference type="WBParaSite" id="BPAG_0000296401-mRNA-1">
    <property type="protein sequence ID" value="BPAG_0000296401-mRNA-1"/>
    <property type="gene ID" value="BPAG_0000296401"/>
</dbReference>
<dbReference type="STRING" id="6280.A0A0N4T434"/>
<dbReference type="Pfam" id="PF06221">
    <property type="entry name" value="zf-C2HC5"/>
    <property type="match status" value="1"/>
</dbReference>
<name>A0A0N4T434_BRUPA</name>
<evidence type="ECO:0000259" key="2">
    <source>
        <dbReference type="Pfam" id="PF23134"/>
    </source>
</evidence>
<dbReference type="Proteomes" id="UP000278627">
    <property type="component" value="Unassembled WGS sequence"/>
</dbReference>
<dbReference type="PANTHER" id="PTHR12963:SF4">
    <property type="entry name" value="ACTIVATING SIGNAL COINTEGRATOR 1"/>
    <property type="match status" value="1"/>
</dbReference>
<reference evidence="5" key="1">
    <citation type="submission" date="2017-02" db="UniProtKB">
        <authorList>
            <consortium name="WormBaseParasite"/>
        </authorList>
    </citation>
    <scope>IDENTIFICATION</scope>
</reference>
<dbReference type="EMBL" id="UZAD01000603">
    <property type="protein sequence ID" value="VDN84120.1"/>
    <property type="molecule type" value="Genomic_DNA"/>
</dbReference>